<proteinExistence type="predicted"/>
<dbReference type="Proteomes" id="UP001153331">
    <property type="component" value="Unassembled WGS sequence"/>
</dbReference>
<reference evidence="1" key="1">
    <citation type="submission" date="2022-11" db="EMBL/GenBank/DDBJ databases">
        <title>Genome Sequence of Boeremia exigua.</title>
        <authorList>
            <person name="Buettner E."/>
        </authorList>
    </citation>
    <scope>NUCLEOTIDE SEQUENCE</scope>
    <source>
        <strain evidence="1">CU02</strain>
    </source>
</reference>
<sequence>MGLQSLNDVNRLVALEKLPNGFHEALGAELSLLKLRGLGLFSGGGSLDRGLEAGGAVEFETSVDYDSAAIHTQRANCKDLQNMRLYCGSVDDYLDSLLSNRENRLVARIGEVDLISAGSPCPGFSSLQQNKQSPQSLIYASHITTFCTAVDMYRPLYGILENVVNMASTHKGLEDQNILSQLVACLVSMGYQVNQFIMDSWTYGSCQQRSRIILTIAGPGLEPILQRPHTHSRSFEDTVSRSLGKLPNGERFGGREHYATPFSHVSAQEATSDLLNIGNGNVQACIPYPDHRLSWPTTSRNRALLECIPRWPPGCGYAEAMRLDLVPPLLQITKKETGRAYQRIKADNLVPTVTTETHIQDARNGAAVHWAQHRPLSIQEARRTQGYLDHEPIIGTLGERWGIIGNGVDRKGAFSLGLSLRDAYVNSKRVLPLSEGLDDEAELLVDVEVDDEEQPSATREQTTFIPIEVVSRSSSSLSSTDSFASTRKTRARSDSLSSLNGAHNESSTDSRMTPPLEPSGTVTQLVTDVSVLSRLSQNVTTKVGKLSMSALPALPTFLQPVKLEPSTKRQRDDSGEEQQTDMTHIGPSKRAKVVEARRTISPDGTILEDDMKPEIRRSSLPLRSSHTRNSGPAEFAPRAWHKRIGDSSNVIELS</sequence>
<comment type="caution">
    <text evidence="1">The sequence shown here is derived from an EMBL/GenBank/DDBJ whole genome shotgun (WGS) entry which is preliminary data.</text>
</comment>
<protein>
    <submittedName>
        <fullName evidence="1">Uncharacterized protein</fullName>
    </submittedName>
</protein>
<organism evidence="1 2">
    <name type="scientific">Boeremia exigua</name>
    <dbReference type="NCBI Taxonomy" id="749465"/>
    <lineage>
        <taxon>Eukaryota</taxon>
        <taxon>Fungi</taxon>
        <taxon>Dikarya</taxon>
        <taxon>Ascomycota</taxon>
        <taxon>Pezizomycotina</taxon>
        <taxon>Dothideomycetes</taxon>
        <taxon>Pleosporomycetidae</taxon>
        <taxon>Pleosporales</taxon>
        <taxon>Pleosporineae</taxon>
        <taxon>Didymellaceae</taxon>
        <taxon>Boeremia</taxon>
    </lineage>
</organism>
<keyword evidence="2" id="KW-1185">Reference proteome</keyword>
<evidence type="ECO:0000313" key="1">
    <source>
        <dbReference type="EMBL" id="KAJ8112720.1"/>
    </source>
</evidence>
<evidence type="ECO:0000313" key="2">
    <source>
        <dbReference type="Proteomes" id="UP001153331"/>
    </source>
</evidence>
<accession>A0ACC2IC29</accession>
<name>A0ACC2IC29_9PLEO</name>
<gene>
    <name evidence="1" type="ORF">OPT61_g4983</name>
</gene>
<dbReference type="EMBL" id="JAPHNI010000303">
    <property type="protein sequence ID" value="KAJ8112720.1"/>
    <property type="molecule type" value="Genomic_DNA"/>
</dbReference>